<evidence type="ECO:0000256" key="1">
    <source>
        <dbReference type="SAM" id="Phobius"/>
    </source>
</evidence>
<organism evidence="2 3">
    <name type="scientific">Treponema phagedenis</name>
    <dbReference type="NCBI Taxonomy" id="162"/>
    <lineage>
        <taxon>Bacteria</taxon>
        <taxon>Pseudomonadati</taxon>
        <taxon>Spirochaetota</taxon>
        <taxon>Spirochaetia</taxon>
        <taxon>Spirochaetales</taxon>
        <taxon>Treponemataceae</taxon>
        <taxon>Treponema</taxon>
    </lineage>
</organism>
<feature type="transmembrane region" description="Helical" evidence="1">
    <location>
        <begin position="47"/>
        <end position="67"/>
    </location>
</feature>
<reference evidence="2 3" key="1">
    <citation type="submission" date="2019-08" db="EMBL/GenBank/DDBJ databases">
        <authorList>
            <person name="Kuhnert P."/>
        </authorList>
    </citation>
    <scope>NUCLEOTIDE SEQUENCE [LARGE SCALE GENOMIC DNA]</scope>
    <source>
        <strain evidence="2 3">B36.5</strain>
    </source>
</reference>
<gene>
    <name evidence="2" type="ORF">FUT82_12530</name>
</gene>
<name>A0AAE6IUX3_TREPH</name>
<evidence type="ECO:0000313" key="2">
    <source>
        <dbReference type="EMBL" id="QEJ98739.1"/>
    </source>
</evidence>
<keyword evidence="1" id="KW-0472">Membrane</keyword>
<protein>
    <submittedName>
        <fullName evidence="2">Uncharacterized protein</fullName>
    </submittedName>
</protein>
<dbReference type="EMBL" id="CP042817">
    <property type="protein sequence ID" value="QEJ98739.1"/>
    <property type="molecule type" value="Genomic_DNA"/>
</dbReference>
<dbReference type="RefSeq" id="WP_148879113.1">
    <property type="nucleotide sequence ID" value="NZ_CP042813.1"/>
</dbReference>
<dbReference type="AlphaFoldDB" id="A0AAE6IUX3"/>
<dbReference type="Proteomes" id="UP000323594">
    <property type="component" value="Chromosome"/>
</dbReference>
<keyword evidence="1" id="KW-1133">Transmembrane helix</keyword>
<keyword evidence="1" id="KW-0812">Transmembrane</keyword>
<evidence type="ECO:0000313" key="3">
    <source>
        <dbReference type="Proteomes" id="UP000323594"/>
    </source>
</evidence>
<accession>A0AAE6IUX3</accession>
<proteinExistence type="predicted"/>
<sequence>MTKNKKAKEQSKKAIIWASLWVLFHSIVKALFPVFGFGEYGLSMQDIITSGSFFIVGWVPVYGSIWLDKFFGKKETDEEKECGDKS</sequence>
<feature type="transmembrane region" description="Helical" evidence="1">
    <location>
        <begin position="14"/>
        <end position="35"/>
    </location>
</feature>